<gene>
    <name evidence="1" type="ORF">RQP52_07155</name>
</gene>
<protein>
    <submittedName>
        <fullName evidence="1">Uncharacterized protein</fullName>
    </submittedName>
</protein>
<reference evidence="1 2" key="1">
    <citation type="submission" date="2023-10" db="EMBL/GenBank/DDBJ databases">
        <title>Paenibacillus strain PFR10 Genome sequencing and assembly.</title>
        <authorList>
            <person name="Kim I."/>
        </authorList>
    </citation>
    <scope>NUCLEOTIDE SEQUENCE [LARGE SCALE GENOMIC DNA]</scope>
    <source>
        <strain evidence="1 2">PFR10</strain>
    </source>
</reference>
<dbReference type="RefSeq" id="WP_315950475.1">
    <property type="nucleotide sequence ID" value="NZ_JAWCUD010000002.1"/>
</dbReference>
<evidence type="ECO:0000313" key="2">
    <source>
        <dbReference type="Proteomes" id="UP001260980"/>
    </source>
</evidence>
<comment type="caution">
    <text evidence="1">The sequence shown here is derived from an EMBL/GenBank/DDBJ whole genome shotgun (WGS) entry which is preliminary data.</text>
</comment>
<keyword evidence="2" id="KW-1185">Reference proteome</keyword>
<dbReference type="Proteomes" id="UP001260980">
    <property type="component" value="Unassembled WGS sequence"/>
</dbReference>
<sequence length="207" mass="24122">MFSLFKRYFKLSKSPHVSISIEEQLENLGRVGITLKGNIEIRDILTFKIKYYEERPYIHLLMRMGSEIDSDGEFISDGYPTNDAWCFDRECIEDHGDYVQRLERIAVMLEPELSVTDIKDYVDIQEGKVWIAFKANGTSYRYSLSVQDDWLSLEIFIIFSELLAESGSSKRFFYADTGNEILVVLMEQNQFHQLNKLINIFVPSTQA</sequence>
<accession>A0ABU3R9B3</accession>
<name>A0ABU3R9B3_9BACL</name>
<dbReference type="EMBL" id="JAWCUD010000002">
    <property type="protein sequence ID" value="MDU0200863.1"/>
    <property type="molecule type" value="Genomic_DNA"/>
</dbReference>
<evidence type="ECO:0000313" key="1">
    <source>
        <dbReference type="EMBL" id="MDU0200863.1"/>
    </source>
</evidence>
<proteinExistence type="predicted"/>
<organism evidence="1 2">
    <name type="scientific">Paenibacillus violae</name>
    <dbReference type="NCBI Taxonomy" id="3077234"/>
    <lineage>
        <taxon>Bacteria</taxon>
        <taxon>Bacillati</taxon>
        <taxon>Bacillota</taxon>
        <taxon>Bacilli</taxon>
        <taxon>Bacillales</taxon>
        <taxon>Paenibacillaceae</taxon>
        <taxon>Paenibacillus</taxon>
    </lineage>
</organism>